<keyword evidence="7" id="KW-1185">Reference proteome</keyword>
<dbReference type="InterPro" id="IPR050109">
    <property type="entry name" value="HTH-type_TetR-like_transc_reg"/>
</dbReference>
<name>A0A7Y9FPQ4_9SPHN</name>
<accession>A0A7Y9FPQ4</accession>
<evidence type="ECO:0000256" key="4">
    <source>
        <dbReference type="PROSITE-ProRule" id="PRU00335"/>
    </source>
</evidence>
<dbReference type="SUPFAM" id="SSF46689">
    <property type="entry name" value="Homeodomain-like"/>
    <property type="match status" value="1"/>
</dbReference>
<dbReference type="AlphaFoldDB" id="A0A7Y9FPQ4"/>
<protein>
    <submittedName>
        <fullName evidence="6">AcrR family transcriptional regulator</fullName>
    </submittedName>
</protein>
<evidence type="ECO:0000256" key="1">
    <source>
        <dbReference type="ARBA" id="ARBA00023015"/>
    </source>
</evidence>
<organism evidence="6 7">
    <name type="scientific">Sphingomonas melonis</name>
    <dbReference type="NCBI Taxonomy" id="152682"/>
    <lineage>
        <taxon>Bacteria</taxon>
        <taxon>Pseudomonadati</taxon>
        <taxon>Pseudomonadota</taxon>
        <taxon>Alphaproteobacteria</taxon>
        <taxon>Sphingomonadales</taxon>
        <taxon>Sphingomonadaceae</taxon>
        <taxon>Sphingomonas</taxon>
    </lineage>
</organism>
<evidence type="ECO:0000256" key="2">
    <source>
        <dbReference type="ARBA" id="ARBA00023125"/>
    </source>
</evidence>
<evidence type="ECO:0000259" key="5">
    <source>
        <dbReference type="PROSITE" id="PS50977"/>
    </source>
</evidence>
<dbReference type="InterPro" id="IPR023772">
    <property type="entry name" value="DNA-bd_HTH_TetR-type_CS"/>
</dbReference>
<evidence type="ECO:0000313" key="6">
    <source>
        <dbReference type="EMBL" id="NYD91195.1"/>
    </source>
</evidence>
<sequence>MTQSAYRKPKQARSIRTYEALLDAAGILLGEVGIERISTNLICERAKVTPPTIYRYFDDKYAVIRALAERMTERQQAALHEWVTRHALSDTETIFADIGNLLRTLIHIISEQPGAMWIQRALRAIPSMAPLRLAAHNYAAEILTMMFHRHAPDTERELIRRRVRLAVEITYSIEEMIQEENIAPEQIVDDVHFILKSMLYFPEYSQYSAGPAPDPAQR</sequence>
<keyword evidence="3" id="KW-0804">Transcription</keyword>
<evidence type="ECO:0000313" key="7">
    <source>
        <dbReference type="Proteomes" id="UP000517753"/>
    </source>
</evidence>
<reference evidence="6 7" key="1">
    <citation type="submission" date="2020-08" db="EMBL/GenBank/DDBJ databases">
        <title>The Agave Microbiome: Exploring the role of microbial communities in plant adaptations to desert environments.</title>
        <authorList>
            <person name="Partida-Martinez L.P."/>
        </authorList>
    </citation>
    <scope>NUCLEOTIDE SEQUENCE [LARGE SCALE GENOMIC DNA]</scope>
    <source>
        <strain evidence="6 7">AS2.3</strain>
    </source>
</reference>
<feature type="domain" description="HTH tetR-type" evidence="5">
    <location>
        <begin position="15"/>
        <end position="75"/>
    </location>
</feature>
<dbReference type="PROSITE" id="PS50977">
    <property type="entry name" value="HTH_TETR_2"/>
    <property type="match status" value="1"/>
</dbReference>
<dbReference type="RefSeq" id="WP_179509611.1">
    <property type="nucleotide sequence ID" value="NZ_JACCBY010000004.1"/>
</dbReference>
<proteinExistence type="predicted"/>
<dbReference type="PROSITE" id="PS01081">
    <property type="entry name" value="HTH_TETR_1"/>
    <property type="match status" value="1"/>
</dbReference>
<dbReference type="PANTHER" id="PTHR30055">
    <property type="entry name" value="HTH-TYPE TRANSCRIPTIONAL REGULATOR RUTR"/>
    <property type="match status" value="1"/>
</dbReference>
<evidence type="ECO:0000256" key="3">
    <source>
        <dbReference type="ARBA" id="ARBA00023163"/>
    </source>
</evidence>
<dbReference type="PANTHER" id="PTHR30055:SF234">
    <property type="entry name" value="HTH-TYPE TRANSCRIPTIONAL REGULATOR BETI"/>
    <property type="match status" value="1"/>
</dbReference>
<dbReference type="Proteomes" id="UP000517753">
    <property type="component" value="Unassembled WGS sequence"/>
</dbReference>
<dbReference type="InterPro" id="IPR001647">
    <property type="entry name" value="HTH_TetR"/>
</dbReference>
<dbReference type="InterPro" id="IPR009057">
    <property type="entry name" value="Homeodomain-like_sf"/>
</dbReference>
<keyword evidence="2 4" id="KW-0238">DNA-binding</keyword>
<dbReference type="GO" id="GO:0003700">
    <property type="term" value="F:DNA-binding transcription factor activity"/>
    <property type="evidence" value="ECO:0007669"/>
    <property type="project" value="TreeGrafter"/>
</dbReference>
<dbReference type="PRINTS" id="PR00455">
    <property type="entry name" value="HTHTETR"/>
</dbReference>
<dbReference type="GO" id="GO:0000976">
    <property type="term" value="F:transcription cis-regulatory region binding"/>
    <property type="evidence" value="ECO:0007669"/>
    <property type="project" value="TreeGrafter"/>
</dbReference>
<dbReference type="Pfam" id="PF00440">
    <property type="entry name" value="TetR_N"/>
    <property type="match status" value="1"/>
</dbReference>
<keyword evidence="1" id="KW-0805">Transcription regulation</keyword>
<dbReference type="EMBL" id="JACCBY010000004">
    <property type="protein sequence ID" value="NYD91195.1"/>
    <property type="molecule type" value="Genomic_DNA"/>
</dbReference>
<comment type="caution">
    <text evidence="6">The sequence shown here is derived from an EMBL/GenBank/DDBJ whole genome shotgun (WGS) entry which is preliminary data.</text>
</comment>
<gene>
    <name evidence="6" type="ORF">HD841_003002</name>
</gene>
<dbReference type="Gene3D" id="1.10.357.10">
    <property type="entry name" value="Tetracycline Repressor, domain 2"/>
    <property type="match status" value="1"/>
</dbReference>
<feature type="DNA-binding region" description="H-T-H motif" evidence="4">
    <location>
        <begin position="38"/>
        <end position="57"/>
    </location>
</feature>